<keyword evidence="13" id="KW-0238">DNA-binding</keyword>
<gene>
    <name evidence="19" type="ORF">RDB_LOCUS153492</name>
</gene>
<keyword evidence="7" id="KW-0547">Nucleotide-binding</keyword>
<feature type="domain" description="SAP" evidence="18">
    <location>
        <begin position="592"/>
        <end position="626"/>
    </location>
</feature>
<dbReference type="Pfam" id="PF02735">
    <property type="entry name" value="Ku"/>
    <property type="match status" value="1"/>
</dbReference>
<dbReference type="SUPFAM" id="SSF68906">
    <property type="entry name" value="SAP domain"/>
    <property type="match status" value="1"/>
</dbReference>
<dbReference type="GO" id="GO:0000781">
    <property type="term" value="C:chromosome, telomeric region"/>
    <property type="evidence" value="ECO:0007669"/>
    <property type="project" value="UniProtKB-SubCell"/>
</dbReference>
<evidence type="ECO:0000256" key="4">
    <source>
        <dbReference type="ARBA" id="ARBA00012551"/>
    </source>
</evidence>
<dbReference type="GO" id="GO:0003690">
    <property type="term" value="F:double-stranded DNA binding"/>
    <property type="evidence" value="ECO:0007669"/>
    <property type="project" value="TreeGrafter"/>
</dbReference>
<keyword evidence="8" id="KW-0227">DNA damage</keyword>
<dbReference type="AlphaFoldDB" id="A0A8H3H4W3"/>
<dbReference type="Proteomes" id="UP000663840">
    <property type="component" value="Unassembled WGS sequence"/>
</dbReference>
<dbReference type="InterPro" id="IPR005160">
    <property type="entry name" value="Ku_C"/>
</dbReference>
<dbReference type="Pfam" id="PF02037">
    <property type="entry name" value="SAP"/>
    <property type="match status" value="1"/>
</dbReference>
<dbReference type="Gene3D" id="3.40.50.410">
    <property type="entry name" value="von Willebrand factor, type A domain"/>
    <property type="match status" value="1"/>
</dbReference>
<dbReference type="GO" id="GO:0006310">
    <property type="term" value="P:DNA recombination"/>
    <property type="evidence" value="ECO:0007669"/>
    <property type="project" value="UniProtKB-KW"/>
</dbReference>
<dbReference type="GO" id="GO:0005524">
    <property type="term" value="F:ATP binding"/>
    <property type="evidence" value="ECO:0007669"/>
    <property type="project" value="UniProtKB-KW"/>
</dbReference>
<evidence type="ECO:0000256" key="2">
    <source>
        <dbReference type="ARBA" id="ARBA00004574"/>
    </source>
</evidence>
<evidence type="ECO:0000256" key="15">
    <source>
        <dbReference type="ARBA" id="ARBA00023204"/>
    </source>
</evidence>
<evidence type="ECO:0000256" key="14">
    <source>
        <dbReference type="ARBA" id="ARBA00023172"/>
    </source>
</evidence>
<dbReference type="SMART" id="SM00513">
    <property type="entry name" value="SAP"/>
    <property type="match status" value="1"/>
</dbReference>
<dbReference type="InterPro" id="IPR036465">
    <property type="entry name" value="vWFA_dom_sf"/>
</dbReference>
<comment type="similarity">
    <text evidence="3">Belongs to the ku70 family.</text>
</comment>
<dbReference type="InterPro" id="IPR027388">
    <property type="entry name" value="Ku70_bridge/pillars_dom_sf"/>
</dbReference>
<dbReference type="PROSITE" id="PS50800">
    <property type="entry name" value="SAP"/>
    <property type="match status" value="1"/>
</dbReference>
<evidence type="ECO:0000259" key="18">
    <source>
        <dbReference type="PROSITE" id="PS50800"/>
    </source>
</evidence>
<keyword evidence="10" id="KW-0347">Helicase</keyword>
<reference evidence="19" key="1">
    <citation type="submission" date="2021-01" db="EMBL/GenBank/DDBJ databases">
        <authorList>
            <person name="Kaushik A."/>
        </authorList>
    </citation>
    <scope>NUCLEOTIDE SEQUENCE</scope>
    <source>
        <strain evidence="19">AG1-1A</strain>
    </source>
</reference>
<dbReference type="InterPro" id="IPR005161">
    <property type="entry name" value="Ku_N"/>
</dbReference>
<dbReference type="Gene3D" id="1.10.720.30">
    <property type="entry name" value="SAP domain"/>
    <property type="match status" value="1"/>
</dbReference>
<dbReference type="Pfam" id="PF03730">
    <property type="entry name" value="Ku_C"/>
    <property type="match status" value="1"/>
</dbReference>
<keyword evidence="15" id="KW-0234">DNA repair</keyword>
<organism evidence="19 20">
    <name type="scientific">Rhizoctonia solani</name>
    <dbReference type="NCBI Taxonomy" id="456999"/>
    <lineage>
        <taxon>Eukaryota</taxon>
        <taxon>Fungi</taxon>
        <taxon>Dikarya</taxon>
        <taxon>Basidiomycota</taxon>
        <taxon>Agaricomycotina</taxon>
        <taxon>Agaricomycetes</taxon>
        <taxon>Cantharellales</taxon>
        <taxon>Ceratobasidiaceae</taxon>
        <taxon>Rhizoctonia</taxon>
    </lineage>
</organism>
<comment type="caution">
    <text evidence="19">The sequence shown here is derived from an EMBL/GenBank/DDBJ whole genome shotgun (WGS) entry which is preliminary data.</text>
</comment>
<dbReference type="EMBL" id="CAJMWR010004331">
    <property type="protein sequence ID" value="CAE6495795.1"/>
    <property type="molecule type" value="Genomic_DNA"/>
</dbReference>
<evidence type="ECO:0000256" key="10">
    <source>
        <dbReference type="ARBA" id="ARBA00022806"/>
    </source>
</evidence>
<evidence type="ECO:0000256" key="13">
    <source>
        <dbReference type="ARBA" id="ARBA00023125"/>
    </source>
</evidence>
<dbReference type="GO" id="GO:0016787">
    <property type="term" value="F:hydrolase activity"/>
    <property type="evidence" value="ECO:0007669"/>
    <property type="project" value="UniProtKB-KW"/>
</dbReference>
<dbReference type="GO" id="GO:0042162">
    <property type="term" value="F:telomeric DNA binding"/>
    <property type="evidence" value="ECO:0007669"/>
    <property type="project" value="InterPro"/>
</dbReference>
<dbReference type="InterPro" id="IPR036361">
    <property type="entry name" value="SAP_dom_sf"/>
</dbReference>
<evidence type="ECO:0000256" key="11">
    <source>
        <dbReference type="ARBA" id="ARBA00022840"/>
    </source>
</evidence>
<dbReference type="SUPFAM" id="SSF53300">
    <property type="entry name" value="vWA-like"/>
    <property type="match status" value="1"/>
</dbReference>
<dbReference type="Gene3D" id="2.40.290.10">
    <property type="match status" value="1"/>
</dbReference>
<accession>A0A8H3H4W3</accession>
<evidence type="ECO:0000256" key="17">
    <source>
        <dbReference type="ARBA" id="ARBA00031811"/>
    </source>
</evidence>
<dbReference type="InterPro" id="IPR003034">
    <property type="entry name" value="SAP_dom"/>
</dbReference>
<dbReference type="GO" id="GO:0003684">
    <property type="term" value="F:damaged DNA binding"/>
    <property type="evidence" value="ECO:0007669"/>
    <property type="project" value="InterPro"/>
</dbReference>
<evidence type="ECO:0000256" key="7">
    <source>
        <dbReference type="ARBA" id="ARBA00022741"/>
    </source>
</evidence>
<dbReference type="CDD" id="cd00788">
    <property type="entry name" value="KU70"/>
    <property type="match status" value="1"/>
</dbReference>
<dbReference type="Pfam" id="PF03731">
    <property type="entry name" value="Ku_N"/>
    <property type="match status" value="1"/>
</dbReference>
<evidence type="ECO:0000313" key="20">
    <source>
        <dbReference type="Proteomes" id="UP000663840"/>
    </source>
</evidence>
<dbReference type="PANTHER" id="PTHR12604">
    <property type="entry name" value="KU AUTOANTIGEN DNA HELICASE"/>
    <property type="match status" value="1"/>
</dbReference>
<proteinExistence type="inferred from homology"/>
<keyword evidence="11" id="KW-0067">ATP-binding</keyword>
<dbReference type="PANTHER" id="PTHR12604:SF2">
    <property type="entry name" value="X-RAY REPAIR CROSS-COMPLEMENTING PROTEIN 6"/>
    <property type="match status" value="1"/>
</dbReference>
<dbReference type="InterPro" id="IPR006165">
    <property type="entry name" value="Ku70"/>
</dbReference>
<dbReference type="EC" id="3.6.4.12" evidence="4"/>
<evidence type="ECO:0000256" key="9">
    <source>
        <dbReference type="ARBA" id="ARBA00022801"/>
    </source>
</evidence>
<evidence type="ECO:0000256" key="8">
    <source>
        <dbReference type="ARBA" id="ARBA00022763"/>
    </source>
</evidence>
<dbReference type="SMART" id="SM00559">
    <property type="entry name" value="Ku78"/>
    <property type="match status" value="1"/>
</dbReference>
<evidence type="ECO:0000256" key="1">
    <source>
        <dbReference type="ARBA" id="ARBA00004123"/>
    </source>
</evidence>
<evidence type="ECO:0000256" key="12">
    <source>
        <dbReference type="ARBA" id="ARBA00022895"/>
    </source>
</evidence>
<evidence type="ECO:0000256" key="3">
    <source>
        <dbReference type="ARBA" id="ARBA00005240"/>
    </source>
</evidence>
<dbReference type="InterPro" id="IPR006164">
    <property type="entry name" value="DNA_bd_Ku70/Ku80"/>
</dbReference>
<keyword evidence="12" id="KW-0779">Telomere</keyword>
<evidence type="ECO:0000256" key="16">
    <source>
        <dbReference type="ARBA" id="ARBA00023242"/>
    </source>
</evidence>
<keyword evidence="6" id="KW-0158">Chromosome</keyword>
<dbReference type="Gene3D" id="4.10.970.10">
    <property type="entry name" value="Ku70, bridge and pillars"/>
    <property type="match status" value="1"/>
</dbReference>
<dbReference type="GO" id="GO:0000723">
    <property type="term" value="P:telomere maintenance"/>
    <property type="evidence" value="ECO:0007669"/>
    <property type="project" value="InterPro"/>
</dbReference>
<dbReference type="PIRSF" id="PIRSF003033">
    <property type="entry name" value="Ku70"/>
    <property type="match status" value="1"/>
</dbReference>
<dbReference type="InterPro" id="IPR047087">
    <property type="entry name" value="KU70_core_dom"/>
</dbReference>
<evidence type="ECO:0000313" key="19">
    <source>
        <dbReference type="EMBL" id="CAE6495795.1"/>
    </source>
</evidence>
<evidence type="ECO:0000256" key="6">
    <source>
        <dbReference type="ARBA" id="ARBA00022454"/>
    </source>
</evidence>
<keyword evidence="14" id="KW-0233">DNA recombination</keyword>
<dbReference type="SUPFAM" id="SSF100939">
    <property type="entry name" value="SPOC domain-like"/>
    <property type="match status" value="1"/>
</dbReference>
<dbReference type="GO" id="GO:0043564">
    <property type="term" value="C:Ku70:Ku80 complex"/>
    <property type="evidence" value="ECO:0007669"/>
    <property type="project" value="InterPro"/>
</dbReference>
<name>A0A8H3H4W3_9AGAM</name>
<sequence length="631" mass="71524">MPPFDNDWIVQDEDEEAELDEQDYSSQRAAILFCIDVTPEILEPRISPSGDKSPCALELIFQAAVDLQKRKIVHGPGDAVGIMLFNTIETRGDIVKPNMYLYQHVSQVNAPDIQKLLQLLNEAEDNPEYFSMLFSPSDKYVSMHNLFLTCSHVLRDGVPKATSKRIFFFTDKDDPEFGNATKRQAAQKAVEDLYNAGIGIQPFFMAQPGQPFEVDKFYSRVLSRPGDELGDDVTVNVHETFDKLLTDMRLHEATTRTLFNIPMQLGDGLTIGVKAYGLITEQRKGTYKYFSNMGKSIEEVFPKTVYFDEEQEQEVPKESIVFGYQFGTGQPEVSEEDVDAPVIKDKVFYTPEEMKAFRTFNINPSIKILGFKDIKTLPFDANVKRSIFIHPNEAAFTGSIRTFKALLDSMLSKKKYALTRCLFRKNSAIIFCAMLPQEELRDEDEHQIEPGGFHLIPLPYADDIRQPTVERSAHCSPHLRKLAVDVIQRMVYSAGYNPDDISNPALALHYGFLQAEAFGEEYNPEEDFSDKSAPRFNVIQRRAGGLIEAWHQALDQDPEAAEMAVEPKVGTKRKVGAVDELVVRAHYDDDTLNKLTVEQLKTYLKAHSQPYSGKKNDLVERVQDWCATHPA</sequence>
<protein>
    <recommendedName>
        <fullName evidence="5">ATP-dependent DNA helicase II subunit 1</fullName>
        <ecNumber evidence="4">3.6.4.12</ecNumber>
    </recommendedName>
    <alternativeName>
        <fullName evidence="17">ATP-dependent DNA helicase II subunit Ku70</fullName>
    </alternativeName>
</protein>
<evidence type="ECO:0000256" key="5">
    <source>
        <dbReference type="ARBA" id="ARBA00021796"/>
    </source>
</evidence>
<dbReference type="Gene3D" id="1.10.1600.10">
    <property type="match status" value="1"/>
</dbReference>
<comment type="subcellular location">
    <subcellularLocation>
        <location evidence="2">Chromosome</location>
        <location evidence="2">Telomere</location>
    </subcellularLocation>
    <subcellularLocation>
        <location evidence="1">Nucleus</location>
    </subcellularLocation>
</comment>
<keyword evidence="16" id="KW-0539">Nucleus</keyword>
<keyword evidence="9" id="KW-0378">Hydrolase</keyword>
<dbReference type="NCBIfam" id="TIGR00578">
    <property type="entry name" value="ku70"/>
    <property type="match status" value="1"/>
</dbReference>
<dbReference type="InterPro" id="IPR016194">
    <property type="entry name" value="SPOC-like_C_dom_sf"/>
</dbReference>
<dbReference type="GO" id="GO:0006303">
    <property type="term" value="P:double-strand break repair via nonhomologous end joining"/>
    <property type="evidence" value="ECO:0007669"/>
    <property type="project" value="InterPro"/>
</dbReference>
<dbReference type="GO" id="GO:0003678">
    <property type="term" value="F:DNA helicase activity"/>
    <property type="evidence" value="ECO:0007669"/>
    <property type="project" value="UniProtKB-EC"/>
</dbReference>